<gene>
    <name evidence="1" type="ORF">EV667_3356</name>
</gene>
<sequence length="129" mass="14052">MLPKSGRKLPNANRVPSEAEYIAQISSALRHDLGGTGVAVKTIMRWTGASERSARTWMNGTGSPSGYHLLRLARECDAVFEVIVDLTSHPDAKLGVDLHAAEVAIARAMGAFENLKRQRSTSGRGHRRM</sequence>
<dbReference type="EMBL" id="SMFY01000003">
    <property type="protein sequence ID" value="TCK23519.1"/>
    <property type="molecule type" value="Genomic_DNA"/>
</dbReference>
<dbReference type="Proteomes" id="UP000295030">
    <property type="component" value="Unassembled WGS sequence"/>
</dbReference>
<accession>A0A4R1HUB4</accession>
<reference evidence="1 2" key="1">
    <citation type="submission" date="2019-03" db="EMBL/GenBank/DDBJ databases">
        <title>Genomic Encyclopedia of Type Strains, Phase IV (KMG-IV): sequencing the most valuable type-strain genomes for metagenomic binning, comparative biology and taxonomic classification.</title>
        <authorList>
            <person name="Goeker M."/>
        </authorList>
    </citation>
    <scope>NUCLEOTIDE SEQUENCE [LARGE SCALE GENOMIC DNA]</scope>
    <source>
        <strain evidence="1 2">DSM 101</strain>
    </source>
</reference>
<comment type="caution">
    <text evidence="1">The sequence shown here is derived from an EMBL/GenBank/DDBJ whole genome shotgun (WGS) entry which is preliminary data.</text>
</comment>
<dbReference type="AlphaFoldDB" id="A0A4R1HUB4"/>
<proteinExistence type="predicted"/>
<organism evidence="1 2">
    <name type="scientific">Ancylobacter aquaticus</name>
    <dbReference type="NCBI Taxonomy" id="100"/>
    <lineage>
        <taxon>Bacteria</taxon>
        <taxon>Pseudomonadati</taxon>
        <taxon>Pseudomonadota</taxon>
        <taxon>Alphaproteobacteria</taxon>
        <taxon>Hyphomicrobiales</taxon>
        <taxon>Xanthobacteraceae</taxon>
        <taxon>Ancylobacter</taxon>
    </lineage>
</organism>
<evidence type="ECO:0000313" key="1">
    <source>
        <dbReference type="EMBL" id="TCK23519.1"/>
    </source>
</evidence>
<keyword evidence="2" id="KW-1185">Reference proteome</keyword>
<protein>
    <recommendedName>
        <fullName evidence="3">XRE family transcriptional regulator</fullName>
    </recommendedName>
</protein>
<name>A0A4R1HUB4_ANCAQ</name>
<evidence type="ECO:0008006" key="3">
    <source>
        <dbReference type="Google" id="ProtNLM"/>
    </source>
</evidence>
<evidence type="ECO:0000313" key="2">
    <source>
        <dbReference type="Proteomes" id="UP000295030"/>
    </source>
</evidence>